<accession>A0ABW7FXP4</accession>
<organism evidence="1 2">
    <name type="scientific">Roseateles rivi</name>
    <dbReference type="NCBI Taxonomy" id="3299028"/>
    <lineage>
        <taxon>Bacteria</taxon>
        <taxon>Pseudomonadati</taxon>
        <taxon>Pseudomonadota</taxon>
        <taxon>Betaproteobacteria</taxon>
        <taxon>Burkholderiales</taxon>
        <taxon>Sphaerotilaceae</taxon>
        <taxon>Roseateles</taxon>
    </lineage>
</organism>
<dbReference type="InterPro" id="IPR032556">
    <property type="entry name" value="DUF4936"/>
</dbReference>
<reference evidence="1 2" key="1">
    <citation type="submission" date="2024-08" db="EMBL/GenBank/DDBJ databases">
        <authorList>
            <person name="Lu H."/>
        </authorList>
    </citation>
    <scope>NUCLEOTIDE SEQUENCE [LARGE SCALE GENOMIC DNA]</scope>
    <source>
        <strain evidence="1 2">BYS180W</strain>
    </source>
</reference>
<keyword evidence="2" id="KW-1185">Reference proteome</keyword>
<evidence type="ECO:0000313" key="2">
    <source>
        <dbReference type="Proteomes" id="UP001606099"/>
    </source>
</evidence>
<dbReference type="EMBL" id="JBIGHZ010000005">
    <property type="protein sequence ID" value="MFG6449115.1"/>
    <property type="molecule type" value="Genomic_DNA"/>
</dbReference>
<gene>
    <name evidence="1" type="ORF">ACG0Z6_12825</name>
</gene>
<protein>
    <submittedName>
        <fullName evidence="1">DUF4936 family protein</fullName>
    </submittedName>
</protein>
<name>A0ABW7FXP4_9BURK</name>
<dbReference type="Pfam" id="PF16290">
    <property type="entry name" value="DUF4936"/>
    <property type="match status" value="1"/>
</dbReference>
<dbReference type="Proteomes" id="UP001606099">
    <property type="component" value="Unassembled WGS sequence"/>
</dbReference>
<proteinExistence type="predicted"/>
<sequence>MPHAQQLYVYYRLDWGQTQAAHAAFARATAGAAGVRLLQRVEASALQQATWMEIYEDAQAAQLEPQVAAALQPWIAGPRHIERFAPL</sequence>
<comment type="caution">
    <text evidence="1">The sequence shown here is derived from an EMBL/GenBank/DDBJ whole genome shotgun (WGS) entry which is preliminary data.</text>
</comment>
<dbReference type="RefSeq" id="WP_394462013.1">
    <property type="nucleotide sequence ID" value="NZ_JBIGHZ010000005.1"/>
</dbReference>
<evidence type="ECO:0000313" key="1">
    <source>
        <dbReference type="EMBL" id="MFG6449115.1"/>
    </source>
</evidence>